<keyword evidence="16" id="KW-1185">Reference proteome</keyword>
<dbReference type="InterPro" id="IPR038987">
    <property type="entry name" value="MoeA-like"/>
</dbReference>
<comment type="cofactor">
    <cofactor evidence="1 13">
        <name>Mg(2+)</name>
        <dbReference type="ChEBI" id="CHEBI:18420"/>
    </cofactor>
</comment>
<dbReference type="PANTHER" id="PTHR10192:SF5">
    <property type="entry name" value="GEPHYRIN"/>
    <property type="match status" value="1"/>
</dbReference>
<evidence type="ECO:0000259" key="14">
    <source>
        <dbReference type="SMART" id="SM00852"/>
    </source>
</evidence>
<evidence type="ECO:0000256" key="12">
    <source>
        <dbReference type="ARBA" id="ARBA00047317"/>
    </source>
</evidence>
<comment type="catalytic activity">
    <reaction evidence="12">
        <text>adenylyl-molybdopterin + molybdate = Mo-molybdopterin + AMP + H(+)</text>
        <dbReference type="Rhea" id="RHEA:35047"/>
        <dbReference type="ChEBI" id="CHEBI:15378"/>
        <dbReference type="ChEBI" id="CHEBI:36264"/>
        <dbReference type="ChEBI" id="CHEBI:62727"/>
        <dbReference type="ChEBI" id="CHEBI:71302"/>
        <dbReference type="ChEBI" id="CHEBI:456215"/>
        <dbReference type="EC" id="2.10.1.1"/>
    </reaction>
</comment>
<dbReference type="SMART" id="SM00852">
    <property type="entry name" value="MoCF_biosynth"/>
    <property type="match status" value="1"/>
</dbReference>
<proteinExistence type="inferred from homology"/>
<evidence type="ECO:0000256" key="2">
    <source>
        <dbReference type="ARBA" id="ARBA00002901"/>
    </source>
</evidence>
<dbReference type="NCBIfam" id="NF045515">
    <property type="entry name" value="Glp_gephyrin"/>
    <property type="match status" value="1"/>
</dbReference>
<evidence type="ECO:0000256" key="6">
    <source>
        <dbReference type="ARBA" id="ARBA00021108"/>
    </source>
</evidence>
<dbReference type="EMBL" id="CP022437">
    <property type="protein sequence ID" value="ASN05936.1"/>
    <property type="molecule type" value="Genomic_DNA"/>
</dbReference>
<comment type="function">
    <text evidence="2 13">Catalyzes the insertion of molybdate into adenylated molybdopterin with the concomitant release of AMP.</text>
</comment>
<dbReference type="InterPro" id="IPR036688">
    <property type="entry name" value="MoeA_C_domain_IV_sf"/>
</dbReference>
<evidence type="ECO:0000256" key="4">
    <source>
        <dbReference type="ARBA" id="ARBA00010763"/>
    </source>
</evidence>
<accession>A0A221ME36</accession>
<name>A0A221ME36_9BACI</name>
<dbReference type="GO" id="GO:0046872">
    <property type="term" value="F:metal ion binding"/>
    <property type="evidence" value="ECO:0007669"/>
    <property type="project" value="UniProtKB-UniRule"/>
</dbReference>
<organism evidence="15 16">
    <name type="scientific">Virgibacillus necropolis</name>
    <dbReference type="NCBI Taxonomy" id="163877"/>
    <lineage>
        <taxon>Bacteria</taxon>
        <taxon>Bacillati</taxon>
        <taxon>Bacillota</taxon>
        <taxon>Bacilli</taxon>
        <taxon>Bacillales</taxon>
        <taxon>Bacillaceae</taxon>
        <taxon>Virgibacillus</taxon>
    </lineage>
</organism>
<dbReference type="Pfam" id="PF00994">
    <property type="entry name" value="MoCF_biosynth"/>
    <property type="match status" value="1"/>
</dbReference>
<dbReference type="InterPro" id="IPR036135">
    <property type="entry name" value="MoeA_linker/N_sf"/>
</dbReference>
<evidence type="ECO:0000256" key="3">
    <source>
        <dbReference type="ARBA" id="ARBA00005046"/>
    </source>
</evidence>
<dbReference type="GO" id="GO:0006777">
    <property type="term" value="P:Mo-molybdopterin cofactor biosynthetic process"/>
    <property type="evidence" value="ECO:0007669"/>
    <property type="project" value="UniProtKB-UniRule"/>
</dbReference>
<comment type="pathway">
    <text evidence="3 13">Cofactor biosynthesis; molybdopterin biosynthesis.</text>
</comment>
<dbReference type="InterPro" id="IPR001453">
    <property type="entry name" value="MoaB/Mog_dom"/>
</dbReference>
<dbReference type="GO" id="GO:0061599">
    <property type="term" value="F:molybdopterin molybdotransferase activity"/>
    <property type="evidence" value="ECO:0007669"/>
    <property type="project" value="UniProtKB-UniRule"/>
</dbReference>
<dbReference type="PANTHER" id="PTHR10192">
    <property type="entry name" value="MOLYBDOPTERIN BIOSYNTHESIS PROTEIN"/>
    <property type="match status" value="1"/>
</dbReference>
<protein>
    <recommendedName>
        <fullName evidence="6 13">Molybdopterin molybdenumtransferase</fullName>
        <ecNumber evidence="5 13">2.10.1.1</ecNumber>
    </recommendedName>
</protein>
<evidence type="ECO:0000256" key="8">
    <source>
        <dbReference type="ARBA" id="ARBA00022679"/>
    </source>
</evidence>
<dbReference type="OrthoDB" id="9804758at2"/>
<dbReference type="SUPFAM" id="SSF63882">
    <property type="entry name" value="MoeA N-terminal region -like"/>
    <property type="match status" value="1"/>
</dbReference>
<evidence type="ECO:0000256" key="7">
    <source>
        <dbReference type="ARBA" id="ARBA00022505"/>
    </source>
</evidence>
<evidence type="ECO:0000256" key="9">
    <source>
        <dbReference type="ARBA" id="ARBA00022723"/>
    </source>
</evidence>
<evidence type="ECO:0000256" key="1">
    <source>
        <dbReference type="ARBA" id="ARBA00001946"/>
    </source>
</evidence>
<keyword evidence="8 13" id="KW-0808">Transferase</keyword>
<dbReference type="InterPro" id="IPR005110">
    <property type="entry name" value="MoeA_linker/N"/>
</dbReference>
<dbReference type="EC" id="2.10.1.1" evidence="5 13"/>
<feature type="domain" description="MoaB/Mog" evidence="14">
    <location>
        <begin position="189"/>
        <end position="327"/>
    </location>
</feature>
<evidence type="ECO:0000256" key="13">
    <source>
        <dbReference type="RuleBase" id="RU365090"/>
    </source>
</evidence>
<dbReference type="InterPro" id="IPR005111">
    <property type="entry name" value="MoeA_C_domain_IV"/>
</dbReference>
<dbReference type="NCBIfam" id="TIGR00177">
    <property type="entry name" value="molyb_syn"/>
    <property type="match status" value="1"/>
</dbReference>
<dbReference type="AlphaFoldDB" id="A0A221ME36"/>
<dbReference type="Gene3D" id="3.90.105.10">
    <property type="entry name" value="Molybdopterin biosynthesis moea protein, domain 2"/>
    <property type="match status" value="1"/>
</dbReference>
<dbReference type="GO" id="GO:0005829">
    <property type="term" value="C:cytosol"/>
    <property type="evidence" value="ECO:0007669"/>
    <property type="project" value="TreeGrafter"/>
</dbReference>
<dbReference type="UniPathway" id="UPA00344"/>
<dbReference type="Proteomes" id="UP000204391">
    <property type="component" value="Chromosome"/>
</dbReference>
<keyword evidence="9 13" id="KW-0479">Metal-binding</keyword>
<dbReference type="SUPFAM" id="SSF63867">
    <property type="entry name" value="MoeA C-terminal domain-like"/>
    <property type="match status" value="1"/>
</dbReference>
<evidence type="ECO:0000313" key="15">
    <source>
        <dbReference type="EMBL" id="ASN05936.1"/>
    </source>
</evidence>
<comment type="similarity">
    <text evidence="4 13">Belongs to the MoeA family.</text>
</comment>
<dbReference type="Gene3D" id="2.170.190.11">
    <property type="entry name" value="Molybdopterin biosynthesis moea protein, domain 3"/>
    <property type="match status" value="1"/>
</dbReference>
<evidence type="ECO:0000256" key="10">
    <source>
        <dbReference type="ARBA" id="ARBA00022842"/>
    </source>
</evidence>
<dbReference type="Gene3D" id="2.40.340.10">
    <property type="entry name" value="MoeA, C-terminal, domain IV"/>
    <property type="match status" value="1"/>
</dbReference>
<dbReference type="RefSeq" id="WP_089532783.1">
    <property type="nucleotide sequence ID" value="NZ_CP022437.1"/>
</dbReference>
<keyword evidence="10 13" id="KW-0460">Magnesium</keyword>
<dbReference type="SUPFAM" id="SSF53218">
    <property type="entry name" value="Molybdenum cofactor biosynthesis proteins"/>
    <property type="match status" value="1"/>
</dbReference>
<dbReference type="Pfam" id="PF03454">
    <property type="entry name" value="MoeA_C"/>
    <property type="match status" value="1"/>
</dbReference>
<dbReference type="FunFam" id="3.40.980.10:FF:000004">
    <property type="entry name" value="Molybdopterin molybdenumtransferase"/>
    <property type="match status" value="1"/>
</dbReference>
<evidence type="ECO:0000256" key="5">
    <source>
        <dbReference type="ARBA" id="ARBA00013269"/>
    </source>
</evidence>
<dbReference type="InterPro" id="IPR036425">
    <property type="entry name" value="MoaB/Mog-like_dom_sf"/>
</dbReference>
<evidence type="ECO:0000256" key="11">
    <source>
        <dbReference type="ARBA" id="ARBA00023150"/>
    </source>
</evidence>
<keyword evidence="7 13" id="KW-0500">Molybdenum</keyword>
<dbReference type="CDD" id="cd00887">
    <property type="entry name" value="MoeA"/>
    <property type="match status" value="1"/>
</dbReference>
<keyword evidence="11 13" id="KW-0501">Molybdenum cofactor biosynthesis</keyword>
<sequence>MVVMRKPVPVEEAVNNVMEYSKTGGSEFLSIERCDGRRLAEPIITKHPVPPFDKSPYDGFAFHSRDTKYASTTEPVEFEVVEHIGAGNVPKKKLTMNQATRIMTGAQIPDGADCVAMFEICKQFERDGKPYISLKRKMQQEENVVHKGSEIDQGIELVAKGTVINPGVKALLATFGHKSVHVTNKPVVGIFATGTELLEVDEELEPGKIRNSNAYMVMSQIKRAGGEPHYFGKLVDEFESSYKSIKDKLDKVDFLITTGGVSVGDFDLMPAIYEKLHAKVLFNKVAMRPGSVTTVATVGDKLLFGLSGNPSACYVGFELFVRPLLQRFLFNETPFLKRTKARLAEDFPKPNPFTRFVRGIIFIENGQVFVRLAGIDKSNVVTSLASTNGFMVLPGGTRGFTKGSQVDVLWLDENQGQDTF</sequence>
<dbReference type="KEGG" id="vne:CFK40_13385"/>
<reference evidence="15 16" key="1">
    <citation type="journal article" date="2003" name="Int. J. Syst. Evol. Microbiol.">
        <title>Virgibacillus carmonensis sp. nov., Virgibacillus necropolis sp. nov. and Virgibacillus picturae sp. nov., three novel species isolated from deteriorated mural paintings, transfer of the species of the genus salibacillus to Virgibacillus, as Virgibacillus marismortui comb. nov. and Virgibacillus salexigens comb. nov., and emended description of the genus Virgibacillus.</title>
        <authorList>
            <person name="Heyrman J."/>
            <person name="Logan N.A."/>
            <person name="Busse H.J."/>
            <person name="Balcaen A."/>
            <person name="Lebbe L."/>
            <person name="Rodriguez-Diaz M."/>
            <person name="Swings J."/>
            <person name="De Vos P."/>
        </authorList>
    </citation>
    <scope>NUCLEOTIDE SEQUENCE [LARGE SCALE GENOMIC DNA]</scope>
    <source>
        <strain evidence="15 16">LMG 19488</strain>
    </source>
</reference>
<dbReference type="FunFam" id="2.170.190.11:FF:000001">
    <property type="entry name" value="Molybdopterin molybdenumtransferase"/>
    <property type="match status" value="1"/>
</dbReference>
<gene>
    <name evidence="15" type="ORF">CFK40_13385</name>
</gene>
<evidence type="ECO:0000313" key="16">
    <source>
        <dbReference type="Proteomes" id="UP000204391"/>
    </source>
</evidence>
<dbReference type="Gene3D" id="3.40.980.10">
    <property type="entry name" value="MoaB/Mog-like domain"/>
    <property type="match status" value="1"/>
</dbReference>
<dbReference type="Pfam" id="PF03453">
    <property type="entry name" value="MoeA_N"/>
    <property type="match status" value="1"/>
</dbReference>